<dbReference type="EMBL" id="KB933364">
    <property type="protein sequence ID" value="EON96043.1"/>
    <property type="molecule type" value="Genomic_DNA"/>
</dbReference>
<evidence type="ECO:0000256" key="7">
    <source>
        <dbReference type="ARBA" id="ARBA00023136"/>
    </source>
</evidence>
<evidence type="ECO:0000256" key="8">
    <source>
        <dbReference type="ARBA" id="ARBA00037847"/>
    </source>
</evidence>
<name>R8B9S0_PHAM7</name>
<keyword evidence="11" id="KW-1185">Reference proteome</keyword>
<sequence>MGQSYRIFSMRNPFARAVLLTLLILALMSIGMRRDTYNVQGAVMKAAGSAKQSVSSQLPLEDNTVKSGKQVAADYPVSRSNHSITMNCDYDTDHLSVLQDKYDLGDQFEYYKRYIKISRQDIQRKSMTKIKQKFLPKNTKTIDLKKKFWKETCPEPLTVPVTKSAYPGTANLSDFIFGVSTTFKPFNATKTSPINEWSHWLTNHRGHSNGGKLLLLLLDATDDQLYDAWSRLRERGIDADVYHSDPSMEMAVRYLTMVPALYNHEDRPGRKWIVTCDDDTFFPSPNALVEKMNTYDHTQPLYIGTFSEDVNNLDRHGSQAFGGAGVFLTVPMAEVINDNYDSCGSEQKVHESNSGWGPQGDILLRKCIYENSEVRLSTIWDLWQLDLNGDPSGFYESGIKPLSLHHYRGGGWHTAFPFQYTKIAHLCGEDCTLQRFQTEDDFVISTGFSIAQYPQGLDTINFDQFEQTFHAAPENKGWNLDFMFGPQRLSLLQTGRKIAWDLQESTFNRDGSVSQVYVRKSDDVRWRDADDEPMSLVDGIIELVWFS</sequence>
<dbReference type="FunFam" id="3.90.550.50:FF:000036">
    <property type="entry name" value="Putative glycosyltransferase family 31 protein"/>
    <property type="match status" value="1"/>
</dbReference>
<gene>
    <name evidence="10" type="ORF">UCRPA7_8470</name>
</gene>
<keyword evidence="4" id="KW-0812">Transmembrane</keyword>
<evidence type="ECO:0000256" key="5">
    <source>
        <dbReference type="ARBA" id="ARBA00022968"/>
    </source>
</evidence>
<keyword evidence="2" id="KW-0328">Glycosyltransferase</keyword>
<evidence type="ECO:0000313" key="10">
    <source>
        <dbReference type="EMBL" id="EON96043.1"/>
    </source>
</evidence>
<dbReference type="GO" id="GO:0016020">
    <property type="term" value="C:membrane"/>
    <property type="evidence" value="ECO:0007669"/>
    <property type="project" value="UniProtKB-SubCell"/>
</dbReference>
<evidence type="ECO:0000256" key="2">
    <source>
        <dbReference type="ARBA" id="ARBA00022676"/>
    </source>
</evidence>
<keyword evidence="3 10" id="KW-0808">Transferase</keyword>
<dbReference type="Proteomes" id="UP000014074">
    <property type="component" value="Unassembled WGS sequence"/>
</dbReference>
<dbReference type="PANTHER" id="PTHR10811">
    <property type="entry name" value="FRINGE-RELATED"/>
    <property type="match status" value="1"/>
</dbReference>
<dbReference type="GO" id="GO:0012505">
    <property type="term" value="C:endomembrane system"/>
    <property type="evidence" value="ECO:0007669"/>
    <property type="project" value="UniProtKB-SubCell"/>
</dbReference>
<keyword evidence="6" id="KW-1133">Transmembrane helix</keyword>
<dbReference type="OrthoDB" id="414175at2759"/>
<evidence type="ECO:0000256" key="1">
    <source>
        <dbReference type="ARBA" id="ARBA00004606"/>
    </source>
</evidence>
<dbReference type="RefSeq" id="XP_007919174.1">
    <property type="nucleotide sequence ID" value="XM_007920983.1"/>
</dbReference>
<keyword evidence="7" id="KW-0472">Membrane</keyword>
<dbReference type="GO" id="GO:0016757">
    <property type="term" value="F:glycosyltransferase activity"/>
    <property type="evidence" value="ECO:0007669"/>
    <property type="project" value="UniProtKB-KW"/>
</dbReference>
<accession>R8B9S0</accession>
<proteinExistence type="predicted"/>
<dbReference type="GeneID" id="19329324"/>
<evidence type="ECO:0000256" key="6">
    <source>
        <dbReference type="ARBA" id="ARBA00022989"/>
    </source>
</evidence>
<organism evidence="10 11">
    <name type="scientific">Phaeoacremonium minimum (strain UCR-PA7)</name>
    <name type="common">Esca disease fungus</name>
    <name type="synonym">Togninia minima</name>
    <dbReference type="NCBI Taxonomy" id="1286976"/>
    <lineage>
        <taxon>Eukaryota</taxon>
        <taxon>Fungi</taxon>
        <taxon>Dikarya</taxon>
        <taxon>Ascomycota</taxon>
        <taxon>Pezizomycotina</taxon>
        <taxon>Sordariomycetes</taxon>
        <taxon>Sordariomycetidae</taxon>
        <taxon>Togniniales</taxon>
        <taxon>Togniniaceae</taxon>
        <taxon>Phaeoacremonium</taxon>
    </lineage>
</organism>
<dbReference type="KEGG" id="tmn:UCRPA7_8470"/>
<dbReference type="eggNOG" id="KOG2246">
    <property type="taxonomic scope" value="Eukaryota"/>
</dbReference>
<dbReference type="InterPro" id="IPR003378">
    <property type="entry name" value="Fringe-like_glycosylTrfase"/>
</dbReference>
<evidence type="ECO:0000256" key="4">
    <source>
        <dbReference type="ARBA" id="ARBA00022692"/>
    </source>
</evidence>
<keyword evidence="5" id="KW-0735">Signal-anchor</keyword>
<dbReference type="AlphaFoldDB" id="R8B9S0"/>
<dbReference type="HOGENOM" id="CLU_024640_2_0_1"/>
<evidence type="ECO:0000313" key="11">
    <source>
        <dbReference type="Proteomes" id="UP000014074"/>
    </source>
</evidence>
<dbReference type="Pfam" id="PF02434">
    <property type="entry name" value="Fringe"/>
    <property type="match status" value="1"/>
</dbReference>
<feature type="domain" description="Fringe-like glycosyltransferase" evidence="9">
    <location>
        <begin position="262"/>
        <end position="338"/>
    </location>
</feature>
<dbReference type="Gene3D" id="3.90.550.50">
    <property type="match status" value="1"/>
</dbReference>
<protein>
    <submittedName>
        <fullName evidence="10">Putative glycosyltransferase family 31 protein</fullName>
    </submittedName>
</protein>
<evidence type="ECO:0000256" key="3">
    <source>
        <dbReference type="ARBA" id="ARBA00022679"/>
    </source>
</evidence>
<evidence type="ECO:0000259" key="9">
    <source>
        <dbReference type="Pfam" id="PF02434"/>
    </source>
</evidence>
<comment type="subcellular location">
    <subcellularLocation>
        <location evidence="8">Endomembrane system</location>
        <topology evidence="8">Single-pass membrane protein</topology>
    </subcellularLocation>
    <subcellularLocation>
        <location evidence="1">Membrane</location>
        <topology evidence="1">Single-pass type II membrane protein</topology>
    </subcellularLocation>
</comment>
<reference evidence="11" key="1">
    <citation type="journal article" date="2013" name="Genome Announc.">
        <title>Draft genome sequence of the ascomycete Phaeoacremonium aleophilum strain UCR-PA7, a causal agent of the esca disease complex in grapevines.</title>
        <authorList>
            <person name="Blanco-Ulate B."/>
            <person name="Rolshausen P."/>
            <person name="Cantu D."/>
        </authorList>
    </citation>
    <scope>NUCLEOTIDE SEQUENCE [LARGE SCALE GENOMIC DNA]</scope>
    <source>
        <strain evidence="11">UCR-PA7</strain>
    </source>
</reference>